<dbReference type="InterPro" id="IPR046396">
    <property type="entry name" value="Transporter_DabB"/>
</dbReference>
<feature type="transmembrane region" description="Helical" evidence="7">
    <location>
        <begin position="260"/>
        <end position="282"/>
    </location>
</feature>
<feature type="transmembrane region" description="Helical" evidence="7">
    <location>
        <begin position="66"/>
        <end position="84"/>
    </location>
</feature>
<name>A0ABP8QKC5_9GAMM</name>
<comment type="subcellular location">
    <subcellularLocation>
        <location evidence="7">Cell membrane</location>
        <topology evidence="7">Multi-pass membrane protein</topology>
    </subcellularLocation>
    <subcellularLocation>
        <location evidence="1">Endomembrane system</location>
        <topology evidence="1">Multi-pass membrane protein</topology>
    </subcellularLocation>
    <subcellularLocation>
        <location evidence="8">Membrane</location>
        <topology evidence="8">Multi-pass membrane protein</topology>
    </subcellularLocation>
</comment>
<comment type="similarity">
    <text evidence="7">Belongs to the inorganic carbon transporter (TC 9.A.2) DabB family.</text>
</comment>
<comment type="caution">
    <text evidence="10">The sequence shown here is derived from an EMBL/GenBank/DDBJ whole genome shotgun (WGS) entry which is preliminary data.</text>
</comment>
<evidence type="ECO:0000259" key="9">
    <source>
        <dbReference type="Pfam" id="PF00361"/>
    </source>
</evidence>
<keyword evidence="4 7" id="KW-0812">Transmembrane</keyword>
<feature type="transmembrane region" description="Helical" evidence="7">
    <location>
        <begin position="379"/>
        <end position="399"/>
    </location>
</feature>
<keyword evidence="11" id="KW-1185">Reference proteome</keyword>
<reference evidence="11" key="1">
    <citation type="journal article" date="2019" name="Int. J. Syst. Evol. Microbiol.">
        <title>The Global Catalogue of Microorganisms (GCM) 10K type strain sequencing project: providing services to taxonomists for standard genome sequencing and annotation.</title>
        <authorList>
            <consortium name="The Broad Institute Genomics Platform"/>
            <consortium name="The Broad Institute Genome Sequencing Center for Infectious Disease"/>
            <person name="Wu L."/>
            <person name="Ma J."/>
        </authorList>
    </citation>
    <scope>NUCLEOTIDE SEQUENCE [LARGE SCALE GENOMIC DNA]</scope>
    <source>
        <strain evidence="11">JCM 32226</strain>
    </source>
</reference>
<protein>
    <recommendedName>
        <fullName evidence="7">Probable inorganic carbon transporter subunit DabB</fullName>
    </recommendedName>
</protein>
<evidence type="ECO:0000256" key="4">
    <source>
        <dbReference type="ARBA" id="ARBA00022692"/>
    </source>
</evidence>
<keyword evidence="6 7" id="KW-0472">Membrane</keyword>
<evidence type="ECO:0000256" key="3">
    <source>
        <dbReference type="ARBA" id="ARBA00022475"/>
    </source>
</evidence>
<feature type="transmembrane region" description="Helical" evidence="7">
    <location>
        <begin position="96"/>
        <end position="112"/>
    </location>
</feature>
<evidence type="ECO:0000313" key="10">
    <source>
        <dbReference type="EMBL" id="GAA4503587.1"/>
    </source>
</evidence>
<dbReference type="InterPro" id="IPR003945">
    <property type="entry name" value="NU5C-like"/>
</dbReference>
<dbReference type="PANTHER" id="PTHR42829">
    <property type="entry name" value="NADH-UBIQUINONE OXIDOREDUCTASE CHAIN 5"/>
    <property type="match status" value="1"/>
</dbReference>
<dbReference type="HAMAP" id="MF_00862">
    <property type="entry name" value="DabB"/>
    <property type="match status" value="1"/>
</dbReference>
<feature type="transmembrane region" description="Helical" evidence="7">
    <location>
        <begin position="6"/>
        <end position="24"/>
    </location>
</feature>
<dbReference type="EMBL" id="BAABFC010000025">
    <property type="protein sequence ID" value="GAA4503587.1"/>
    <property type="molecule type" value="Genomic_DNA"/>
</dbReference>
<feature type="transmembrane region" description="Helical" evidence="7">
    <location>
        <begin position="352"/>
        <end position="373"/>
    </location>
</feature>
<proteinExistence type="inferred from homology"/>
<feature type="transmembrane region" description="Helical" evidence="7">
    <location>
        <begin position="36"/>
        <end position="54"/>
    </location>
</feature>
<dbReference type="InterPro" id="IPR001750">
    <property type="entry name" value="ND/Mrp_TM"/>
</dbReference>
<feature type="domain" description="NADH:quinone oxidoreductase/Mrp antiporter transmembrane" evidence="9">
    <location>
        <begin position="113"/>
        <end position="335"/>
    </location>
</feature>
<accession>A0ABP8QKC5</accession>
<evidence type="ECO:0000256" key="1">
    <source>
        <dbReference type="ARBA" id="ARBA00004127"/>
    </source>
</evidence>
<sequence length="517" mass="55745">MMGLLNGWLLPACYMTGFALACLLPRQHWTVARITAGLGLASTLVAASAAGLAAGLADRQVDKPGLTVALLIALLGWVIVRYSARYLEGEAQQPRFVKALLFTLACVSLLVVSQHLVLLVLGWSCTSLGLHYLLTFYRERRTAQVVAHKKFIVSRLADLSLLAALVLIYQAAGTLSLRGLSDYLAHLDALPAGLHWAAGLFALAAILKSAQLPLHGWLIQVMEAPTPVSALLHAGVVNVGGFVLIRLAELLALAPASQMLLVLVGSLTAVLASLVMMTRISIKVRLAWSTCAQMGFMLVEVGLGLYELALLHLVAHSFYKAHAFLAAGETVSETRALALLGTQGARRSLVRYLLSPVVSGMLVAGSLAGWQWLLPAAGLTLPTAAALVLALGLAPLLWLEQGRSAALVAHAGLRVLLLIQLYFVWHWLFAGLAPAASGTAPWLMAWVCVAFVLLYGLQIWLRRHPQGRLAQRLYPWAYCGFYLDETFTRLTFALWPARLGKLQPTMRPDTTPLGETV</sequence>
<dbReference type="PANTHER" id="PTHR42829:SF1">
    <property type="entry name" value="INORGANIC CARBON TRANSPORTER SUBUNIT DABB-RELATED"/>
    <property type="match status" value="1"/>
</dbReference>
<evidence type="ECO:0000256" key="8">
    <source>
        <dbReference type="RuleBase" id="RU000320"/>
    </source>
</evidence>
<dbReference type="RefSeq" id="WP_345014595.1">
    <property type="nucleotide sequence ID" value="NZ_BAABFC010000025.1"/>
</dbReference>
<feature type="transmembrane region" description="Helical" evidence="7">
    <location>
        <begin position="156"/>
        <end position="177"/>
    </location>
</feature>
<gene>
    <name evidence="7" type="primary">dabB</name>
    <name evidence="10" type="ORF">GCM10023095_30120</name>
</gene>
<feature type="transmembrane region" description="Helical" evidence="7">
    <location>
        <begin position="442"/>
        <end position="461"/>
    </location>
</feature>
<keyword evidence="2 7" id="KW-0813">Transport</keyword>
<organism evidence="10 11">
    <name type="scientific">Pseudaeromonas paramecii</name>
    <dbReference type="NCBI Taxonomy" id="2138166"/>
    <lineage>
        <taxon>Bacteria</taxon>
        <taxon>Pseudomonadati</taxon>
        <taxon>Pseudomonadota</taxon>
        <taxon>Gammaproteobacteria</taxon>
        <taxon>Aeromonadales</taxon>
        <taxon>Aeromonadaceae</taxon>
        <taxon>Pseudaeromonas</taxon>
    </lineage>
</organism>
<dbReference type="Pfam" id="PF00361">
    <property type="entry name" value="Proton_antipo_M"/>
    <property type="match status" value="1"/>
</dbReference>
<feature type="transmembrane region" description="Helical" evidence="7">
    <location>
        <begin position="228"/>
        <end position="248"/>
    </location>
</feature>
<keyword evidence="3 7" id="KW-1003">Cell membrane</keyword>
<feature type="transmembrane region" description="Helical" evidence="7">
    <location>
        <begin position="411"/>
        <end position="430"/>
    </location>
</feature>
<evidence type="ECO:0000256" key="5">
    <source>
        <dbReference type="ARBA" id="ARBA00022989"/>
    </source>
</evidence>
<keyword evidence="5 7" id="KW-1133">Transmembrane helix</keyword>
<feature type="transmembrane region" description="Helical" evidence="7">
    <location>
        <begin position="118"/>
        <end position="135"/>
    </location>
</feature>
<evidence type="ECO:0000256" key="7">
    <source>
        <dbReference type="HAMAP-Rule" id="MF_00862"/>
    </source>
</evidence>
<dbReference type="PRINTS" id="PR01434">
    <property type="entry name" value="NADHDHGNASE5"/>
</dbReference>
<dbReference type="NCBIfam" id="NF006029">
    <property type="entry name" value="PRK08168.1"/>
    <property type="match status" value="1"/>
</dbReference>
<feature type="transmembrane region" description="Helical" evidence="7">
    <location>
        <begin position="294"/>
        <end position="315"/>
    </location>
</feature>
<comment type="subunit">
    <text evidence="7">Forms a complex with DabA.</text>
</comment>
<evidence type="ECO:0000256" key="6">
    <source>
        <dbReference type="ARBA" id="ARBA00023136"/>
    </source>
</evidence>
<evidence type="ECO:0000256" key="2">
    <source>
        <dbReference type="ARBA" id="ARBA00022448"/>
    </source>
</evidence>
<evidence type="ECO:0000313" key="11">
    <source>
        <dbReference type="Proteomes" id="UP001501321"/>
    </source>
</evidence>
<dbReference type="Proteomes" id="UP001501321">
    <property type="component" value="Unassembled WGS sequence"/>
</dbReference>
<comment type="function">
    <text evidence="7">Part of an energy-coupled inorganic carbon pump.</text>
</comment>